<sequence length="139" mass="15814">MPWGRYDCSHRLGLYHPQPPKHKFCMRKTKATDFELASLEIILDQVNADLALPNTPSDLELWKNLKKDVLDSIAEREAEILAEREAEILAAREAEILAEREAEILAEREAEILAPKLEFHCRVSAKAPKQTAKTTEVPK</sequence>
<dbReference type="AlphaFoldDB" id="A0A396HKS0"/>
<evidence type="ECO:0000313" key="2">
    <source>
        <dbReference type="Proteomes" id="UP000265566"/>
    </source>
</evidence>
<dbReference type="Gramene" id="rna37811">
    <property type="protein sequence ID" value="RHN53061.1"/>
    <property type="gene ID" value="gene37811"/>
</dbReference>
<protein>
    <submittedName>
        <fullName evidence="1">Uncharacterized protein</fullName>
    </submittedName>
</protein>
<dbReference type="EMBL" id="PSQE01000006">
    <property type="protein sequence ID" value="RHN53061.1"/>
    <property type="molecule type" value="Genomic_DNA"/>
</dbReference>
<dbReference type="Proteomes" id="UP000265566">
    <property type="component" value="Chromosome 6"/>
</dbReference>
<gene>
    <name evidence="1" type="ORF">MtrunA17_Chr6g0487331</name>
</gene>
<organism evidence="1 2">
    <name type="scientific">Medicago truncatula</name>
    <name type="common">Barrel medic</name>
    <name type="synonym">Medicago tribuloides</name>
    <dbReference type="NCBI Taxonomy" id="3880"/>
    <lineage>
        <taxon>Eukaryota</taxon>
        <taxon>Viridiplantae</taxon>
        <taxon>Streptophyta</taxon>
        <taxon>Embryophyta</taxon>
        <taxon>Tracheophyta</taxon>
        <taxon>Spermatophyta</taxon>
        <taxon>Magnoliopsida</taxon>
        <taxon>eudicotyledons</taxon>
        <taxon>Gunneridae</taxon>
        <taxon>Pentapetalae</taxon>
        <taxon>rosids</taxon>
        <taxon>fabids</taxon>
        <taxon>Fabales</taxon>
        <taxon>Fabaceae</taxon>
        <taxon>Papilionoideae</taxon>
        <taxon>50 kb inversion clade</taxon>
        <taxon>NPAAA clade</taxon>
        <taxon>Hologalegina</taxon>
        <taxon>IRL clade</taxon>
        <taxon>Trifolieae</taxon>
        <taxon>Medicago</taxon>
    </lineage>
</organism>
<reference evidence="2" key="1">
    <citation type="journal article" date="2018" name="Nat. Plants">
        <title>Whole-genome landscape of Medicago truncatula symbiotic genes.</title>
        <authorList>
            <person name="Pecrix Y."/>
            <person name="Staton S.E."/>
            <person name="Sallet E."/>
            <person name="Lelandais-Briere C."/>
            <person name="Moreau S."/>
            <person name="Carrere S."/>
            <person name="Blein T."/>
            <person name="Jardinaud M.F."/>
            <person name="Latrasse D."/>
            <person name="Zouine M."/>
            <person name="Zahm M."/>
            <person name="Kreplak J."/>
            <person name="Mayjonade B."/>
            <person name="Satge C."/>
            <person name="Perez M."/>
            <person name="Cauet S."/>
            <person name="Marande W."/>
            <person name="Chantry-Darmon C."/>
            <person name="Lopez-Roques C."/>
            <person name="Bouchez O."/>
            <person name="Berard A."/>
            <person name="Debelle F."/>
            <person name="Munos S."/>
            <person name="Bendahmane A."/>
            <person name="Berges H."/>
            <person name="Niebel A."/>
            <person name="Buitink J."/>
            <person name="Frugier F."/>
            <person name="Benhamed M."/>
            <person name="Crespi M."/>
            <person name="Gouzy J."/>
            <person name="Gamas P."/>
        </authorList>
    </citation>
    <scope>NUCLEOTIDE SEQUENCE [LARGE SCALE GENOMIC DNA]</scope>
    <source>
        <strain evidence="2">cv. Jemalong A17</strain>
    </source>
</reference>
<accession>A0A396HKS0</accession>
<name>A0A396HKS0_MEDTR</name>
<proteinExistence type="predicted"/>
<evidence type="ECO:0000313" key="1">
    <source>
        <dbReference type="EMBL" id="RHN53061.1"/>
    </source>
</evidence>
<comment type="caution">
    <text evidence="1">The sequence shown here is derived from an EMBL/GenBank/DDBJ whole genome shotgun (WGS) entry which is preliminary data.</text>
</comment>